<feature type="region of interest" description="Disordered" evidence="1">
    <location>
        <begin position="64"/>
        <end position="101"/>
    </location>
</feature>
<evidence type="ECO:0000313" key="3">
    <source>
        <dbReference type="Proteomes" id="UP000184330"/>
    </source>
</evidence>
<reference evidence="2 3" key="1">
    <citation type="submission" date="2016-03" db="EMBL/GenBank/DDBJ databases">
        <authorList>
            <person name="Ploux O."/>
        </authorList>
    </citation>
    <scope>NUCLEOTIDE SEQUENCE [LARGE SCALE GENOMIC DNA]</scope>
    <source>
        <strain evidence="2 3">UAMH 11012</strain>
    </source>
</reference>
<feature type="compositionally biased region" description="Polar residues" evidence="1">
    <location>
        <begin position="87"/>
        <end position="100"/>
    </location>
</feature>
<feature type="region of interest" description="Disordered" evidence="1">
    <location>
        <begin position="1"/>
        <end position="21"/>
    </location>
</feature>
<dbReference type="AlphaFoldDB" id="A0A1L7XPR4"/>
<feature type="region of interest" description="Disordered" evidence="1">
    <location>
        <begin position="189"/>
        <end position="220"/>
    </location>
</feature>
<feature type="compositionally biased region" description="Polar residues" evidence="1">
    <location>
        <begin position="1"/>
        <end position="15"/>
    </location>
</feature>
<protein>
    <submittedName>
        <fullName evidence="2">Uncharacterized protein</fullName>
    </submittedName>
</protein>
<accession>A0A1L7XPR4</accession>
<feature type="compositionally biased region" description="Basic residues" evidence="1">
    <location>
        <begin position="189"/>
        <end position="199"/>
    </location>
</feature>
<gene>
    <name evidence="2" type="ORF">PAC_16923</name>
</gene>
<dbReference type="EMBL" id="FJOG01000041">
    <property type="protein sequence ID" value="CZR67024.1"/>
    <property type="molecule type" value="Genomic_DNA"/>
</dbReference>
<proteinExistence type="predicted"/>
<keyword evidence="3" id="KW-1185">Reference proteome</keyword>
<evidence type="ECO:0000256" key="1">
    <source>
        <dbReference type="SAM" id="MobiDB-lite"/>
    </source>
</evidence>
<organism evidence="2 3">
    <name type="scientific">Phialocephala subalpina</name>
    <dbReference type="NCBI Taxonomy" id="576137"/>
    <lineage>
        <taxon>Eukaryota</taxon>
        <taxon>Fungi</taxon>
        <taxon>Dikarya</taxon>
        <taxon>Ascomycota</taxon>
        <taxon>Pezizomycotina</taxon>
        <taxon>Leotiomycetes</taxon>
        <taxon>Helotiales</taxon>
        <taxon>Mollisiaceae</taxon>
        <taxon>Phialocephala</taxon>
        <taxon>Phialocephala fortinii species complex</taxon>
    </lineage>
</organism>
<name>A0A1L7XPR4_9HELO</name>
<sequence length="235" mass="26138">MDHQCSTRARSQSLPEENIGVAIPMTSPATRGLIHPPSDISGYSNESASEWGFITQSHATFLYDDSSESESGSECTEFVAEDPQPLTPLSTGRSRSQTVGLRSIHPRATTLNRGGRPMRPFAQYQQSWKEREAEQEERRINVEKVAVAVALIGVKSRRRGEYFHDVQTSADGTFARSATPPVATVRRVNIKRGRRRSRRQAPATKQTKSLDCGLCKPLPPLPQAEAMYELATRDR</sequence>
<dbReference type="Proteomes" id="UP000184330">
    <property type="component" value="Unassembled WGS sequence"/>
</dbReference>
<evidence type="ECO:0000313" key="2">
    <source>
        <dbReference type="EMBL" id="CZR67024.1"/>
    </source>
</evidence>